<gene>
    <name evidence="2" type="ORF">RBI02_00155</name>
</gene>
<dbReference type="InterPro" id="IPR036754">
    <property type="entry name" value="YbaK/aa-tRNA-synt-asso_dom_sf"/>
</dbReference>
<dbReference type="PANTHER" id="PTHR30411">
    <property type="entry name" value="CYTOPLASMIC PROTEIN"/>
    <property type="match status" value="1"/>
</dbReference>
<comment type="caution">
    <text evidence="2">The sequence shown here is derived from an EMBL/GenBank/DDBJ whole genome shotgun (WGS) entry which is preliminary data.</text>
</comment>
<dbReference type="AlphaFoldDB" id="A0AAE4T0C4"/>
<dbReference type="Proteomes" id="UP001245683">
    <property type="component" value="Unassembled WGS sequence"/>
</dbReference>
<sequence length="147" mass="16324">MEMEKIEEIARELGAEILKIGRPVKTVEQATGETGASPKQVIKSLVIISERGPLLVIVDGESKVDMEKLERLFGKCRFAKPEEVKELTGYEVGGVPPVGVPLRTIVDPRVLENEYVIGGGGSIDRLLRIEPRKILEYQNAEVMEVRK</sequence>
<dbReference type="SUPFAM" id="SSF55826">
    <property type="entry name" value="YbaK/ProRS associated domain"/>
    <property type="match status" value="1"/>
</dbReference>
<dbReference type="RefSeq" id="WP_315339371.1">
    <property type="nucleotide sequence ID" value="NZ_JAVDZE010000001.1"/>
</dbReference>
<dbReference type="PANTHER" id="PTHR30411:SF1">
    <property type="entry name" value="CYTOPLASMIC PROTEIN"/>
    <property type="match status" value="1"/>
</dbReference>
<dbReference type="Gene3D" id="3.90.960.10">
    <property type="entry name" value="YbaK/aminoacyl-tRNA synthetase-associated domain"/>
    <property type="match status" value="1"/>
</dbReference>
<reference evidence="2 3" key="1">
    <citation type="submission" date="2023-08" db="EMBL/GenBank/DDBJ databases">
        <title>Draft genome sequence of Thermococcus waiotapuensis WT1T, a thermophilic sulphur-dependent archaeon from order Thermococcales.</title>
        <authorList>
            <person name="Manners S.H."/>
            <person name="Carere C.R."/>
            <person name="Dhami M.K."/>
            <person name="Dobson R.C.J."/>
            <person name="Stott M.B."/>
        </authorList>
    </citation>
    <scope>NUCLEOTIDE SEQUENCE [LARGE SCALE GENOMIC DNA]</scope>
    <source>
        <strain evidence="2 3">WT1</strain>
    </source>
</reference>
<evidence type="ECO:0000259" key="1">
    <source>
        <dbReference type="Pfam" id="PF04073"/>
    </source>
</evidence>
<accession>A0AAE4T0C4</accession>
<name>A0AAE4T0C4_9EURY</name>
<evidence type="ECO:0000313" key="2">
    <source>
        <dbReference type="EMBL" id="MDV3102980.1"/>
    </source>
</evidence>
<proteinExistence type="predicted"/>
<keyword evidence="3" id="KW-1185">Reference proteome</keyword>
<dbReference type="Pfam" id="PF04073">
    <property type="entry name" value="tRNA_edit"/>
    <property type="match status" value="1"/>
</dbReference>
<feature type="domain" description="YbaK/aminoacyl-tRNA synthetase-associated" evidence="1">
    <location>
        <begin position="23"/>
        <end position="135"/>
    </location>
</feature>
<dbReference type="GO" id="GO:0002161">
    <property type="term" value="F:aminoacyl-tRNA deacylase activity"/>
    <property type="evidence" value="ECO:0007669"/>
    <property type="project" value="InterPro"/>
</dbReference>
<organism evidence="2 3">
    <name type="scientific">Thermococcus waiotapuensis</name>
    <dbReference type="NCBI Taxonomy" id="90909"/>
    <lineage>
        <taxon>Archaea</taxon>
        <taxon>Methanobacteriati</taxon>
        <taxon>Methanobacteriota</taxon>
        <taxon>Thermococci</taxon>
        <taxon>Thermococcales</taxon>
        <taxon>Thermococcaceae</taxon>
        <taxon>Thermococcus</taxon>
    </lineage>
</organism>
<evidence type="ECO:0000313" key="3">
    <source>
        <dbReference type="Proteomes" id="UP001245683"/>
    </source>
</evidence>
<dbReference type="EMBL" id="JAVDZE010000001">
    <property type="protein sequence ID" value="MDV3102980.1"/>
    <property type="molecule type" value="Genomic_DNA"/>
</dbReference>
<protein>
    <submittedName>
        <fullName evidence="2">YbaK/EbsC family protein</fullName>
    </submittedName>
</protein>
<dbReference type="InterPro" id="IPR007214">
    <property type="entry name" value="YbaK/aa-tRNA-synth-assoc-dom"/>
</dbReference>